<keyword evidence="3" id="KW-1185">Reference proteome</keyword>
<comment type="caution">
    <text evidence="2">The sequence shown here is derived from an EMBL/GenBank/DDBJ whole genome shotgun (WGS) entry which is preliminary data.</text>
</comment>
<gene>
    <name evidence="2" type="ORF">H5410_001691</name>
</gene>
<evidence type="ECO:0000313" key="2">
    <source>
        <dbReference type="EMBL" id="KAG5629974.1"/>
    </source>
</evidence>
<dbReference type="EMBL" id="JACXVP010000001">
    <property type="protein sequence ID" value="KAG5629974.1"/>
    <property type="molecule type" value="Genomic_DNA"/>
</dbReference>
<accession>A0A9J6AZQ3</accession>
<organism evidence="2 3">
    <name type="scientific">Solanum commersonii</name>
    <name type="common">Commerson's wild potato</name>
    <name type="synonym">Commerson's nightshade</name>
    <dbReference type="NCBI Taxonomy" id="4109"/>
    <lineage>
        <taxon>Eukaryota</taxon>
        <taxon>Viridiplantae</taxon>
        <taxon>Streptophyta</taxon>
        <taxon>Embryophyta</taxon>
        <taxon>Tracheophyta</taxon>
        <taxon>Spermatophyta</taxon>
        <taxon>Magnoliopsida</taxon>
        <taxon>eudicotyledons</taxon>
        <taxon>Gunneridae</taxon>
        <taxon>Pentapetalae</taxon>
        <taxon>asterids</taxon>
        <taxon>lamiids</taxon>
        <taxon>Solanales</taxon>
        <taxon>Solanaceae</taxon>
        <taxon>Solanoideae</taxon>
        <taxon>Solaneae</taxon>
        <taxon>Solanum</taxon>
    </lineage>
</organism>
<proteinExistence type="predicted"/>
<protein>
    <submittedName>
        <fullName evidence="2">Uncharacterized protein</fullName>
    </submittedName>
</protein>
<name>A0A9J6AZQ3_SOLCO</name>
<dbReference type="AlphaFoldDB" id="A0A9J6AZQ3"/>
<reference evidence="2 3" key="1">
    <citation type="submission" date="2020-09" db="EMBL/GenBank/DDBJ databases">
        <title>De no assembly of potato wild relative species, Solanum commersonii.</title>
        <authorList>
            <person name="Cho K."/>
        </authorList>
    </citation>
    <scope>NUCLEOTIDE SEQUENCE [LARGE SCALE GENOMIC DNA]</scope>
    <source>
        <strain evidence="2">LZ3.2</strain>
        <tissue evidence="2">Leaf</tissue>
    </source>
</reference>
<feature type="region of interest" description="Disordered" evidence="1">
    <location>
        <begin position="68"/>
        <end position="91"/>
    </location>
</feature>
<evidence type="ECO:0000313" key="3">
    <source>
        <dbReference type="Proteomes" id="UP000824120"/>
    </source>
</evidence>
<sequence length="120" mass="14005">MVELMTSLRSLRLNLKETSIIQLYLLKEESCHLEFRKVNPLFQILALNRWEPRPLKWGVRKLILRPPQRSTGTRRRHDSKDQSISSTKHCLACNPKDKKTAAKKTLFVSRYHQSPLLPSG</sequence>
<evidence type="ECO:0000256" key="1">
    <source>
        <dbReference type="SAM" id="MobiDB-lite"/>
    </source>
</evidence>
<dbReference type="Proteomes" id="UP000824120">
    <property type="component" value="Chromosome 1"/>
</dbReference>